<feature type="transmembrane region" description="Helical" evidence="8">
    <location>
        <begin position="374"/>
        <end position="391"/>
    </location>
</feature>
<feature type="binding site" evidence="7">
    <location>
        <position position="217"/>
    </location>
    <ligand>
        <name>Mg(2+)</name>
        <dbReference type="ChEBI" id="CHEBI:18420"/>
    </ligand>
</feature>
<feature type="transmembrane region" description="Helical" evidence="8">
    <location>
        <begin position="125"/>
        <end position="148"/>
    </location>
</feature>
<keyword evidence="2" id="KW-1003">Cell membrane</keyword>
<feature type="transmembrane region" description="Helical" evidence="8">
    <location>
        <begin position="213"/>
        <end position="232"/>
    </location>
</feature>
<feature type="transmembrane region" description="Helical" evidence="8">
    <location>
        <begin position="443"/>
        <end position="464"/>
    </location>
</feature>
<dbReference type="Proteomes" id="UP000316688">
    <property type="component" value="Unassembled WGS sequence"/>
</dbReference>
<feature type="transmembrane region" description="Helical" evidence="8">
    <location>
        <begin position="6"/>
        <end position="33"/>
    </location>
</feature>
<feature type="transmembrane region" description="Helical" evidence="8">
    <location>
        <begin position="576"/>
        <end position="596"/>
    </location>
</feature>
<evidence type="ECO:0000256" key="5">
    <source>
        <dbReference type="ARBA" id="ARBA00022989"/>
    </source>
</evidence>
<organism evidence="9 10">
    <name type="scientific">Spiribacter aquaticus</name>
    <dbReference type="NCBI Taxonomy" id="1935996"/>
    <lineage>
        <taxon>Bacteria</taxon>
        <taxon>Pseudomonadati</taxon>
        <taxon>Pseudomonadota</taxon>
        <taxon>Gammaproteobacteria</taxon>
        <taxon>Chromatiales</taxon>
        <taxon>Ectothiorhodospiraceae</taxon>
        <taxon>Spiribacter</taxon>
    </lineage>
</organism>
<evidence type="ECO:0000256" key="8">
    <source>
        <dbReference type="SAM" id="Phobius"/>
    </source>
</evidence>
<dbReference type="AlphaFoldDB" id="A0A557RNI7"/>
<dbReference type="GO" id="GO:0044038">
    <property type="term" value="P:cell wall macromolecule biosynthetic process"/>
    <property type="evidence" value="ECO:0007669"/>
    <property type="project" value="TreeGrafter"/>
</dbReference>
<feature type="transmembrane region" description="Helical" evidence="8">
    <location>
        <begin position="71"/>
        <end position="88"/>
    </location>
</feature>
<feature type="transmembrane region" description="Helical" evidence="8">
    <location>
        <begin position="320"/>
        <end position="341"/>
    </location>
</feature>
<dbReference type="CDD" id="cd06853">
    <property type="entry name" value="GT_WecA_like"/>
    <property type="match status" value="1"/>
</dbReference>
<feature type="transmembrane region" description="Helical" evidence="8">
    <location>
        <begin position="184"/>
        <end position="201"/>
    </location>
</feature>
<evidence type="ECO:0000256" key="1">
    <source>
        <dbReference type="ARBA" id="ARBA00004651"/>
    </source>
</evidence>
<gene>
    <name evidence="9" type="ORF">FPL11_03150</name>
</gene>
<keyword evidence="5 8" id="KW-1133">Transmembrane helix</keyword>
<comment type="subcellular location">
    <subcellularLocation>
        <location evidence="1">Cell membrane</location>
        <topology evidence="1">Multi-pass membrane protein</topology>
    </subcellularLocation>
</comment>
<evidence type="ECO:0000256" key="2">
    <source>
        <dbReference type="ARBA" id="ARBA00022475"/>
    </source>
</evidence>
<feature type="transmembrane region" description="Helical" evidence="8">
    <location>
        <begin position="638"/>
        <end position="656"/>
    </location>
</feature>
<accession>A0A557RNI7</accession>
<feature type="transmembrane region" description="Helical" evidence="8">
    <location>
        <begin position="535"/>
        <end position="556"/>
    </location>
</feature>
<reference evidence="9 10" key="1">
    <citation type="submission" date="2019-07" db="EMBL/GenBank/DDBJ databases">
        <title>Reclasification of Spiribacter aquaticus.</title>
        <authorList>
            <person name="Leon M.J."/>
            <person name="Sanchez-Porro C."/>
            <person name="Ventosa A."/>
        </authorList>
    </citation>
    <scope>NUCLEOTIDE SEQUENCE [LARGE SCALE GENOMIC DNA]</scope>
    <source>
        <strain evidence="9 10">SP30</strain>
    </source>
</reference>
<feature type="binding site" evidence="7">
    <location>
        <position position="152"/>
    </location>
    <ligand>
        <name>Mg(2+)</name>
        <dbReference type="ChEBI" id="CHEBI:18420"/>
    </ligand>
</feature>
<dbReference type="EMBL" id="VMKP01000001">
    <property type="protein sequence ID" value="TVO66696.1"/>
    <property type="molecule type" value="Genomic_DNA"/>
</dbReference>
<evidence type="ECO:0000256" key="3">
    <source>
        <dbReference type="ARBA" id="ARBA00022679"/>
    </source>
</evidence>
<feature type="transmembrane region" description="Helical" evidence="8">
    <location>
        <begin position="100"/>
        <end position="119"/>
    </location>
</feature>
<proteinExistence type="predicted"/>
<feature type="transmembrane region" description="Helical" evidence="8">
    <location>
        <begin position="420"/>
        <end position="437"/>
    </location>
</feature>
<evidence type="ECO:0000313" key="9">
    <source>
        <dbReference type="EMBL" id="TVO66696.1"/>
    </source>
</evidence>
<dbReference type="GO" id="GO:0071555">
    <property type="term" value="P:cell wall organization"/>
    <property type="evidence" value="ECO:0007669"/>
    <property type="project" value="TreeGrafter"/>
</dbReference>
<feature type="transmembrane region" description="Helical" evidence="8">
    <location>
        <begin position="244"/>
        <end position="263"/>
    </location>
</feature>
<dbReference type="GO" id="GO:0046872">
    <property type="term" value="F:metal ion binding"/>
    <property type="evidence" value="ECO:0007669"/>
    <property type="project" value="UniProtKB-KW"/>
</dbReference>
<keyword evidence="6 8" id="KW-0472">Membrane</keyword>
<keyword evidence="7" id="KW-0460">Magnesium</keyword>
<protein>
    <submittedName>
        <fullName evidence="9">Undecaprenyl/decaprenyl-phosphate alpha-N-acetylglucosaminyl 1-phosphate transferase</fullName>
    </submittedName>
</protein>
<dbReference type="GO" id="GO:0016780">
    <property type="term" value="F:phosphotransferase activity, for other substituted phosphate groups"/>
    <property type="evidence" value="ECO:0007669"/>
    <property type="project" value="InterPro"/>
</dbReference>
<name>A0A557RNI7_9GAMM</name>
<feature type="transmembrane region" description="Helical" evidence="8">
    <location>
        <begin position="45"/>
        <end position="65"/>
    </location>
</feature>
<dbReference type="PANTHER" id="PTHR22926:SF3">
    <property type="entry name" value="UNDECAPRENYL-PHOSPHATE ALPHA-N-ACETYLGLUCOSAMINYL 1-PHOSPHATE TRANSFERASE"/>
    <property type="match status" value="1"/>
</dbReference>
<feature type="transmembrane region" description="Helical" evidence="8">
    <location>
        <begin position="471"/>
        <end position="491"/>
    </location>
</feature>
<dbReference type="GO" id="GO:0009103">
    <property type="term" value="P:lipopolysaccharide biosynthetic process"/>
    <property type="evidence" value="ECO:0007669"/>
    <property type="project" value="TreeGrafter"/>
</dbReference>
<feature type="transmembrane region" description="Helical" evidence="8">
    <location>
        <begin position="397"/>
        <end position="413"/>
    </location>
</feature>
<evidence type="ECO:0000256" key="6">
    <source>
        <dbReference type="ARBA" id="ARBA00023136"/>
    </source>
</evidence>
<evidence type="ECO:0000256" key="7">
    <source>
        <dbReference type="PIRSR" id="PIRSR600715-1"/>
    </source>
</evidence>
<feature type="transmembrane region" description="Helical" evidence="8">
    <location>
        <begin position="160"/>
        <end position="178"/>
    </location>
</feature>
<keyword evidence="4 8" id="KW-0812">Transmembrane</keyword>
<dbReference type="Pfam" id="PF00953">
    <property type="entry name" value="Glycos_transf_4"/>
    <property type="match status" value="1"/>
</dbReference>
<comment type="caution">
    <text evidence="9">The sequence shown here is derived from an EMBL/GenBank/DDBJ whole genome shotgun (WGS) entry which is preliminary data.</text>
</comment>
<feature type="transmembrane region" description="Helical" evidence="8">
    <location>
        <begin position="503"/>
        <end position="523"/>
    </location>
</feature>
<dbReference type="PANTHER" id="PTHR22926">
    <property type="entry name" value="PHOSPHO-N-ACETYLMURAMOYL-PENTAPEPTIDE-TRANSFERASE"/>
    <property type="match status" value="1"/>
</dbReference>
<dbReference type="InterPro" id="IPR000715">
    <property type="entry name" value="Glycosyl_transferase_4"/>
</dbReference>
<dbReference type="GO" id="GO:0005886">
    <property type="term" value="C:plasma membrane"/>
    <property type="evidence" value="ECO:0007669"/>
    <property type="project" value="UniProtKB-SubCell"/>
</dbReference>
<keyword evidence="7" id="KW-0479">Metal-binding</keyword>
<keyword evidence="10" id="KW-1185">Reference proteome</keyword>
<feature type="transmembrane region" description="Helical" evidence="8">
    <location>
        <begin position="608"/>
        <end position="632"/>
    </location>
</feature>
<keyword evidence="3 9" id="KW-0808">Transferase</keyword>
<evidence type="ECO:0000256" key="4">
    <source>
        <dbReference type="ARBA" id="ARBA00022692"/>
    </source>
</evidence>
<dbReference type="RefSeq" id="WP_144347185.1">
    <property type="nucleotide sequence ID" value="NZ_VMKP01000001.1"/>
</dbReference>
<feature type="transmembrane region" description="Helical" evidence="8">
    <location>
        <begin position="283"/>
        <end position="308"/>
    </location>
</feature>
<evidence type="ECO:0000313" key="10">
    <source>
        <dbReference type="Proteomes" id="UP000316688"/>
    </source>
</evidence>
<comment type="cofactor">
    <cofactor evidence="7">
        <name>Mg(2+)</name>
        <dbReference type="ChEBI" id="CHEBI:18420"/>
    </cofactor>
</comment>
<sequence>MTASMATAWLVAMGLAVLGVVALRPPAAALGLVDKPGGRKVHARAVPLIGGVAVLLAFGLASLLLPIPLRAYGALYAGLAVLAVSGLIDDAIGLSARWRLLAQLVMATLVLVAGGPTLADIGHLPGVGLVQLGALAGPITVVAIVGFVNSLNMMDGADGLAGGAAVLILVGLSIAAWLAGNVMVPALALTLAAAVLGFLVFNLRAPWRRRASVFLGDGGSLALGFALIWLALETAALPGRVISPMGIAWLLALPVVETLNLIVRRLMRGQSPFHPDREHLHHILRRAGFSVGQTTALILGVMGLMAVVGLEASRRGVADGWLWLGLVIFGVMHFVFTDRGWRSLLALRRLRDWQGTMRRREGLRGVPLTPWRHRLALGGFYLLVATLPFALNTAPLGVAMVALAVVLPGARFARTVAREWWAWVMFALAAWALWRGIGMGGSVVTLWNGVALSGLAALPLGWWLASSPRHVLGGAGVLMVALIASAGLLGLDNGLGSEAARGLNGPARLMLLALPLPLCLGLLMRQIQRADRGWLQAGPLAVLALITAAALVAGVVTAPTPLPMTVAQVRVELQSLVQLTGITGAALLVALLAGLIRPLGWLWGVRGVPQYAVTSLAALMALVVASLLIGLPCQGVEGGLVFSLAMAVLCMAAIQARRWQRSNAERD</sequence>